<dbReference type="EMBL" id="AZFF01000008">
    <property type="protein sequence ID" value="KRL54471.1"/>
    <property type="molecule type" value="Genomic_DNA"/>
</dbReference>
<dbReference type="PATRIC" id="fig|1114972.6.peg.2603"/>
<evidence type="ECO:0000256" key="3">
    <source>
        <dbReference type="ARBA" id="ARBA00013085"/>
    </source>
</evidence>
<dbReference type="InterPro" id="IPR016195">
    <property type="entry name" value="Pol/histidinol_Pase-like"/>
</dbReference>
<evidence type="ECO:0000256" key="1">
    <source>
        <dbReference type="ARBA" id="ARBA00004970"/>
    </source>
</evidence>
<evidence type="ECO:0000256" key="2">
    <source>
        <dbReference type="ARBA" id="ARBA00009152"/>
    </source>
</evidence>
<keyword evidence="11" id="KW-1185">Reference proteome</keyword>
<comment type="catalytic activity">
    <reaction evidence="7 8">
        <text>L-histidinol phosphate + H2O = L-histidinol + phosphate</text>
        <dbReference type="Rhea" id="RHEA:14465"/>
        <dbReference type="ChEBI" id="CHEBI:15377"/>
        <dbReference type="ChEBI" id="CHEBI:43474"/>
        <dbReference type="ChEBI" id="CHEBI:57699"/>
        <dbReference type="ChEBI" id="CHEBI:57980"/>
        <dbReference type="EC" id="3.1.3.15"/>
    </reaction>
</comment>
<dbReference type="PANTHER" id="PTHR21039:SF0">
    <property type="entry name" value="HISTIDINOL-PHOSPHATASE"/>
    <property type="match status" value="1"/>
</dbReference>
<dbReference type="EC" id="3.1.3.15" evidence="3 8"/>
<comment type="similarity">
    <text evidence="2 8">Belongs to the PHP hydrolase family. HisK subfamily.</text>
</comment>
<evidence type="ECO:0000256" key="8">
    <source>
        <dbReference type="RuleBase" id="RU366003"/>
    </source>
</evidence>
<reference evidence="10 11" key="1">
    <citation type="journal article" date="2015" name="Genome Announc.">
        <title>Expanding the biotechnology potential of lactobacilli through comparative genomics of 213 strains and associated genera.</title>
        <authorList>
            <person name="Sun Z."/>
            <person name="Harris H.M."/>
            <person name="McCann A."/>
            <person name="Guo C."/>
            <person name="Argimon S."/>
            <person name="Zhang W."/>
            <person name="Yang X."/>
            <person name="Jeffery I.B."/>
            <person name="Cooney J.C."/>
            <person name="Kagawa T.F."/>
            <person name="Liu W."/>
            <person name="Song Y."/>
            <person name="Salvetti E."/>
            <person name="Wrobel A."/>
            <person name="Rasinkangas P."/>
            <person name="Parkhill J."/>
            <person name="Rea M.C."/>
            <person name="O'Sullivan O."/>
            <person name="Ritari J."/>
            <person name="Douillard F.P."/>
            <person name="Paul Ross R."/>
            <person name="Yang R."/>
            <person name="Briner A.E."/>
            <person name="Felis G.E."/>
            <person name="de Vos W.M."/>
            <person name="Barrangou R."/>
            <person name="Klaenhammer T.R."/>
            <person name="Caufield P.W."/>
            <person name="Cui Y."/>
            <person name="Zhang H."/>
            <person name="O'Toole P.W."/>
        </authorList>
    </citation>
    <scope>NUCLEOTIDE SEQUENCE [LARGE SCALE GENOMIC DNA]</scope>
    <source>
        <strain evidence="10 11">DSM 15814</strain>
    </source>
</reference>
<dbReference type="eggNOG" id="COG1387">
    <property type="taxonomic scope" value="Bacteria"/>
</dbReference>
<dbReference type="GO" id="GO:0005737">
    <property type="term" value="C:cytoplasm"/>
    <property type="evidence" value="ECO:0007669"/>
    <property type="project" value="TreeGrafter"/>
</dbReference>
<comment type="pathway">
    <text evidence="1 8">Amino-acid biosynthesis; L-histidine biosynthesis; L-histidine from 5-phospho-alpha-D-ribose 1-diphosphate: step 8/9.</text>
</comment>
<sequence length="259" mass="29481">MEDYLEAAIAAGFKTYSITEHFPMPPKFAEETRGSRHAIYTAAMAERELDAYLEKMTLIKTRYAGRIRVLVGFEIDYFERYRDWTALMLAKYGQRIDDAILSVHFLPAAAGLRAVDDSELDFRDGVLAEYGRPVEVANAYLSAMINAIRWETPNKPHRYGHITLYRKWLQQFPTDTVWSDDTTSQLVNQLLDLVAKRGDMLDCNMSGLLRSTQQEPSPTFAIIDAALKRGIPMVYGSDTHSVADVAQGYQTYVDKQLFQ</sequence>
<dbReference type="Pfam" id="PF02811">
    <property type="entry name" value="PHP"/>
    <property type="match status" value="1"/>
</dbReference>
<feature type="domain" description="PHP" evidence="9">
    <location>
        <begin position="1"/>
        <end position="204"/>
    </location>
</feature>
<evidence type="ECO:0000256" key="4">
    <source>
        <dbReference type="ARBA" id="ARBA00022605"/>
    </source>
</evidence>
<dbReference type="Gene3D" id="3.20.20.140">
    <property type="entry name" value="Metal-dependent hydrolases"/>
    <property type="match status" value="1"/>
</dbReference>
<evidence type="ECO:0000256" key="7">
    <source>
        <dbReference type="ARBA" id="ARBA00049158"/>
    </source>
</evidence>
<dbReference type="Proteomes" id="UP000051999">
    <property type="component" value="Unassembled WGS sequence"/>
</dbReference>
<evidence type="ECO:0000259" key="9">
    <source>
        <dbReference type="Pfam" id="PF02811"/>
    </source>
</evidence>
<name>A0A0R1RC72_9LACO</name>
<dbReference type="UniPathway" id="UPA00031">
    <property type="reaction ID" value="UER00013"/>
</dbReference>
<comment type="caution">
    <text evidence="10">The sequence shown here is derived from an EMBL/GenBank/DDBJ whole genome shotgun (WGS) entry which is preliminary data.</text>
</comment>
<dbReference type="NCBIfam" id="TIGR01856">
    <property type="entry name" value="hisJ_fam"/>
    <property type="match status" value="1"/>
</dbReference>
<dbReference type="GO" id="GO:0004401">
    <property type="term" value="F:histidinol-phosphatase activity"/>
    <property type="evidence" value="ECO:0007669"/>
    <property type="project" value="UniProtKB-UniRule"/>
</dbReference>
<dbReference type="InterPro" id="IPR010140">
    <property type="entry name" value="Histidinol_P_phosphatase_HisJ"/>
</dbReference>
<gene>
    <name evidence="10" type="ORF">FD35_GL002539</name>
</gene>
<protein>
    <recommendedName>
        <fullName evidence="3 8">Histidinol-phosphatase</fullName>
        <shortName evidence="8">HolPase</shortName>
        <ecNumber evidence="3 8">3.1.3.15</ecNumber>
    </recommendedName>
</protein>
<proteinExistence type="inferred from homology"/>
<dbReference type="AlphaFoldDB" id="A0A0R1RC72"/>
<evidence type="ECO:0000313" key="10">
    <source>
        <dbReference type="EMBL" id="KRL54471.1"/>
    </source>
</evidence>
<dbReference type="InterPro" id="IPR004013">
    <property type="entry name" value="PHP_dom"/>
</dbReference>
<organism evidence="10 11">
    <name type="scientific">Furfurilactobacillus rossiae DSM 15814</name>
    <dbReference type="NCBI Taxonomy" id="1114972"/>
    <lineage>
        <taxon>Bacteria</taxon>
        <taxon>Bacillati</taxon>
        <taxon>Bacillota</taxon>
        <taxon>Bacilli</taxon>
        <taxon>Lactobacillales</taxon>
        <taxon>Lactobacillaceae</taxon>
        <taxon>Furfurilactobacillus</taxon>
    </lineage>
</organism>
<keyword evidence="6 8" id="KW-0368">Histidine biosynthesis</keyword>
<evidence type="ECO:0000256" key="6">
    <source>
        <dbReference type="ARBA" id="ARBA00023102"/>
    </source>
</evidence>
<dbReference type="CDD" id="cd12110">
    <property type="entry name" value="PHP_HisPPase_Hisj_like"/>
    <property type="match status" value="1"/>
</dbReference>
<evidence type="ECO:0000313" key="11">
    <source>
        <dbReference type="Proteomes" id="UP000051999"/>
    </source>
</evidence>
<dbReference type="NCBIfam" id="NF005996">
    <property type="entry name" value="PRK08123.1"/>
    <property type="match status" value="1"/>
</dbReference>
<evidence type="ECO:0000256" key="5">
    <source>
        <dbReference type="ARBA" id="ARBA00022801"/>
    </source>
</evidence>
<keyword evidence="5 8" id="KW-0378">Hydrolase</keyword>
<dbReference type="PANTHER" id="PTHR21039">
    <property type="entry name" value="HISTIDINOL PHOSPHATASE-RELATED"/>
    <property type="match status" value="1"/>
</dbReference>
<keyword evidence="4 8" id="KW-0028">Amino-acid biosynthesis</keyword>
<dbReference type="GO" id="GO:0000105">
    <property type="term" value="P:L-histidine biosynthetic process"/>
    <property type="evidence" value="ECO:0007669"/>
    <property type="project" value="UniProtKB-UniRule"/>
</dbReference>
<dbReference type="STRING" id="1114972.FD35_GL002539"/>
<accession>A0A0R1RC72</accession>
<dbReference type="SUPFAM" id="SSF89550">
    <property type="entry name" value="PHP domain-like"/>
    <property type="match status" value="1"/>
</dbReference>